<comment type="caution">
    <text evidence="1">The sequence shown here is derived from an EMBL/GenBank/DDBJ whole genome shotgun (WGS) entry which is preliminary data.</text>
</comment>
<protein>
    <submittedName>
        <fullName evidence="1">Uncharacterized protein</fullName>
    </submittedName>
</protein>
<evidence type="ECO:0000313" key="1">
    <source>
        <dbReference type="EMBL" id="KAK9696808.1"/>
    </source>
</evidence>
<dbReference type="AlphaFoldDB" id="A0AAW1J1D0"/>
<name>A0AAW1J1D0_POPJA</name>
<sequence>MDLMLQKINMIMGNELAASCANLESYLDLMLQKINMIMGNELAASCANLESYLINLTNSNYSLQVIQLKMINGLVKCIFCEIGVSVPYLDGIIVQWDIFTITILFRRGTTDAQCRFSELIE</sequence>
<dbReference type="Proteomes" id="UP001458880">
    <property type="component" value="Unassembled WGS sequence"/>
</dbReference>
<proteinExistence type="predicted"/>
<evidence type="ECO:0000313" key="2">
    <source>
        <dbReference type="Proteomes" id="UP001458880"/>
    </source>
</evidence>
<organism evidence="1 2">
    <name type="scientific">Popillia japonica</name>
    <name type="common">Japanese beetle</name>
    <dbReference type="NCBI Taxonomy" id="7064"/>
    <lineage>
        <taxon>Eukaryota</taxon>
        <taxon>Metazoa</taxon>
        <taxon>Ecdysozoa</taxon>
        <taxon>Arthropoda</taxon>
        <taxon>Hexapoda</taxon>
        <taxon>Insecta</taxon>
        <taxon>Pterygota</taxon>
        <taxon>Neoptera</taxon>
        <taxon>Endopterygota</taxon>
        <taxon>Coleoptera</taxon>
        <taxon>Polyphaga</taxon>
        <taxon>Scarabaeiformia</taxon>
        <taxon>Scarabaeidae</taxon>
        <taxon>Rutelinae</taxon>
        <taxon>Popillia</taxon>
    </lineage>
</organism>
<gene>
    <name evidence="1" type="ORF">QE152_g31350</name>
</gene>
<accession>A0AAW1J1D0</accession>
<keyword evidence="2" id="KW-1185">Reference proteome</keyword>
<dbReference type="EMBL" id="JASPKY010000441">
    <property type="protein sequence ID" value="KAK9696808.1"/>
    <property type="molecule type" value="Genomic_DNA"/>
</dbReference>
<reference evidence="1 2" key="1">
    <citation type="journal article" date="2024" name="BMC Genomics">
        <title>De novo assembly and annotation of Popillia japonica's genome with initial clues to its potential as an invasive pest.</title>
        <authorList>
            <person name="Cucini C."/>
            <person name="Boschi S."/>
            <person name="Funari R."/>
            <person name="Cardaioli E."/>
            <person name="Iannotti N."/>
            <person name="Marturano G."/>
            <person name="Paoli F."/>
            <person name="Bruttini M."/>
            <person name="Carapelli A."/>
            <person name="Frati F."/>
            <person name="Nardi F."/>
        </authorList>
    </citation>
    <scope>NUCLEOTIDE SEQUENCE [LARGE SCALE GENOMIC DNA]</scope>
    <source>
        <strain evidence="1">DMR45628</strain>
    </source>
</reference>